<keyword evidence="2" id="KW-1185">Reference proteome</keyword>
<evidence type="ECO:0000313" key="2">
    <source>
        <dbReference type="Proteomes" id="UP000054771"/>
    </source>
</evidence>
<gene>
    <name evidence="1" type="ORF">ASPCAL10213</name>
</gene>
<dbReference type="EMBL" id="CDMC01000008">
    <property type="protein sequence ID" value="CEL07048.1"/>
    <property type="molecule type" value="Genomic_DNA"/>
</dbReference>
<protein>
    <submittedName>
        <fullName evidence="1">Uncharacterized protein</fullName>
    </submittedName>
</protein>
<dbReference type="Proteomes" id="UP000054771">
    <property type="component" value="Unassembled WGS sequence"/>
</dbReference>
<dbReference type="AlphaFoldDB" id="A0A0U5G9I8"/>
<name>A0A0U5G9I8_ASPCI</name>
<evidence type="ECO:0000313" key="1">
    <source>
        <dbReference type="EMBL" id="CEL07048.1"/>
    </source>
</evidence>
<reference evidence="2" key="1">
    <citation type="journal article" date="2016" name="Genome Announc.">
        <title>Draft genome sequences of fungus Aspergillus calidoustus.</title>
        <authorList>
            <person name="Horn F."/>
            <person name="Linde J."/>
            <person name="Mattern D.J."/>
            <person name="Walther G."/>
            <person name="Guthke R."/>
            <person name="Scherlach K."/>
            <person name="Martin K."/>
            <person name="Brakhage A.A."/>
            <person name="Petzke L."/>
            <person name="Valiante V."/>
        </authorList>
    </citation>
    <scope>NUCLEOTIDE SEQUENCE [LARGE SCALE GENOMIC DNA]</scope>
    <source>
        <strain evidence="2">SF006504</strain>
    </source>
</reference>
<proteinExistence type="predicted"/>
<organism evidence="1 2">
    <name type="scientific">Aspergillus calidoustus</name>
    <dbReference type="NCBI Taxonomy" id="454130"/>
    <lineage>
        <taxon>Eukaryota</taxon>
        <taxon>Fungi</taxon>
        <taxon>Dikarya</taxon>
        <taxon>Ascomycota</taxon>
        <taxon>Pezizomycotina</taxon>
        <taxon>Eurotiomycetes</taxon>
        <taxon>Eurotiomycetidae</taxon>
        <taxon>Eurotiales</taxon>
        <taxon>Aspergillaceae</taxon>
        <taxon>Aspergillus</taxon>
        <taxon>Aspergillus subgen. Nidulantes</taxon>
    </lineage>
</organism>
<accession>A0A0U5G9I8</accession>
<sequence length="98" mass="10558">MPTAHIKLNTYLRHIMSCCLVGQEHSLAPLNFAYPELPLNELQAGFRAEEVIKRALDAKISTAPKQSAGITNDDPLISGLASFTFSASAGGYGQLLRV</sequence>